<dbReference type="SUPFAM" id="SSF55021">
    <property type="entry name" value="ACT-like"/>
    <property type="match status" value="2"/>
</dbReference>
<evidence type="ECO:0000256" key="1">
    <source>
        <dbReference type="ARBA" id="ARBA00022737"/>
    </source>
</evidence>
<dbReference type="RefSeq" id="XP_024378089.1">
    <property type="nucleotide sequence ID" value="XM_024522321.2"/>
</dbReference>
<keyword evidence="1" id="KW-0677">Repeat</keyword>
<dbReference type="PROSITE" id="PS51671">
    <property type="entry name" value="ACT"/>
    <property type="match status" value="1"/>
</dbReference>
<dbReference type="Pfam" id="PF24926">
    <property type="entry name" value="ACT_ACR9_C"/>
    <property type="match status" value="1"/>
</dbReference>
<accession>A0A2K1KG88</accession>
<dbReference type="PaxDb" id="3218-PP1S14_161V6.3"/>
<dbReference type="STRING" id="3218.A0A2K1KG88"/>
<organism evidence="3">
    <name type="scientific">Physcomitrium patens</name>
    <name type="common">Spreading-leaved earth moss</name>
    <name type="synonym">Physcomitrella patens</name>
    <dbReference type="NCBI Taxonomy" id="3218"/>
    <lineage>
        <taxon>Eukaryota</taxon>
        <taxon>Viridiplantae</taxon>
        <taxon>Streptophyta</taxon>
        <taxon>Embryophyta</taxon>
        <taxon>Bryophyta</taxon>
        <taxon>Bryophytina</taxon>
        <taxon>Bryopsida</taxon>
        <taxon>Funariidae</taxon>
        <taxon>Funariales</taxon>
        <taxon>Funariaceae</taxon>
        <taxon>Physcomitrium</taxon>
    </lineage>
</organism>
<keyword evidence="5" id="KW-1185">Reference proteome</keyword>
<dbReference type="PANTHER" id="PTHR31096:SF65">
    <property type="entry name" value="ACT DOMAIN-CONTAINING PROTEIN ACR9"/>
    <property type="match status" value="1"/>
</dbReference>
<dbReference type="Gramene" id="Pp3c6_19000V3.2">
    <property type="protein sequence ID" value="Pp3c6_19000V3.2"/>
    <property type="gene ID" value="Pp3c6_19000"/>
</dbReference>
<dbReference type="EnsemblPlants" id="Pp3c6_19000V3.2">
    <property type="protein sequence ID" value="Pp3c6_19000V3.2"/>
    <property type="gene ID" value="Pp3c6_19000"/>
</dbReference>
<dbReference type="RefSeq" id="XP_024378086.1">
    <property type="nucleotide sequence ID" value="XM_024522318.2"/>
</dbReference>
<feature type="domain" description="ACT" evidence="2">
    <location>
        <begin position="186"/>
        <end position="269"/>
    </location>
</feature>
<evidence type="ECO:0000259" key="2">
    <source>
        <dbReference type="PROSITE" id="PS51671"/>
    </source>
</evidence>
<dbReference type="RefSeq" id="XP_024378085.1">
    <property type="nucleotide sequence ID" value="XM_024522317.2"/>
</dbReference>
<proteinExistence type="predicted"/>
<evidence type="ECO:0000313" key="5">
    <source>
        <dbReference type="Proteomes" id="UP000006727"/>
    </source>
</evidence>
<protein>
    <recommendedName>
        <fullName evidence="2">ACT domain-containing protein</fullName>
    </recommendedName>
</protein>
<dbReference type="Proteomes" id="UP000006727">
    <property type="component" value="Chromosome 6"/>
</dbReference>
<dbReference type="Pfam" id="PF24931">
    <property type="entry name" value="ACT_ACR9_3rd"/>
    <property type="match status" value="1"/>
</dbReference>
<gene>
    <name evidence="4" type="primary">LOC112283526</name>
    <name evidence="3" type="ORF">PHYPA_009166</name>
</gene>
<dbReference type="AlphaFoldDB" id="A0A2K1KG88"/>
<dbReference type="InterPro" id="IPR040217">
    <property type="entry name" value="ACR1-12"/>
</dbReference>
<dbReference type="GeneID" id="112283526"/>
<dbReference type="RefSeq" id="XP_024378087.1">
    <property type="nucleotide sequence ID" value="XM_024522319.2"/>
</dbReference>
<sequence length="494" mass="56347">MQDLEILKLMENSKSLALNFPFCTIEPSVGVMTLADEVEWNHSASRDRWLRPARNIVSVSCYLLKLHIKLKMRSMRAYGDEFVVVSVGEQPEVDLTEITINCPDKVGLGCDIARIVFEFGVSITRGDLVTDGRWCFVALWVIPRKSMLPMRWTLMKQRLEEACPSNLPSLLPLPSPPVSLSQRILLLQVSSIDRTGLLNDVSQKLWELEFTIHKVKVSTTPEEKSINFFFISDSRNKLPWRKRGDEVVQQVKELLGTNCSCCDIQQASQELRGLEILPPPAWLTMDLVYDEPPTFEKRRSDSIGIQNVSSATIEVKDDTINSPLHTLLQVTCKRRKGLLYDTLRCVKDLKLQVAHMRIASLEDGNSEISVFFLDCKGRKVTDQASKDNILYSVREAVENPLRIKIITRGVDTELFVSTPIENCGRGRPRVVYDVTLALKLLDVGIFQADIGRHEVDNHKWEVYRFLLSDREDFNLTCTKNRNLIIERVQDMLLG</sequence>
<dbReference type="InterPro" id="IPR002912">
    <property type="entry name" value="ACT_dom"/>
</dbReference>
<dbReference type="PANTHER" id="PTHR31096">
    <property type="entry name" value="ACT DOMAIN-CONTAINING PROTEIN ACR4-RELATED"/>
    <property type="match status" value="1"/>
</dbReference>
<reference evidence="3 5" key="2">
    <citation type="journal article" date="2018" name="Plant J.">
        <title>The Physcomitrella patens chromosome-scale assembly reveals moss genome structure and evolution.</title>
        <authorList>
            <person name="Lang D."/>
            <person name="Ullrich K.K."/>
            <person name="Murat F."/>
            <person name="Fuchs J."/>
            <person name="Jenkins J."/>
            <person name="Haas F.B."/>
            <person name="Piednoel M."/>
            <person name="Gundlach H."/>
            <person name="Van Bel M."/>
            <person name="Meyberg R."/>
            <person name="Vives C."/>
            <person name="Morata J."/>
            <person name="Symeonidi A."/>
            <person name="Hiss M."/>
            <person name="Muchero W."/>
            <person name="Kamisugi Y."/>
            <person name="Saleh O."/>
            <person name="Blanc G."/>
            <person name="Decker E.L."/>
            <person name="van Gessel N."/>
            <person name="Grimwood J."/>
            <person name="Hayes R.D."/>
            <person name="Graham S.W."/>
            <person name="Gunter L.E."/>
            <person name="McDaniel S.F."/>
            <person name="Hoernstein S.N.W."/>
            <person name="Larsson A."/>
            <person name="Li F.W."/>
            <person name="Perroud P.F."/>
            <person name="Phillips J."/>
            <person name="Ranjan P."/>
            <person name="Rokshar D.S."/>
            <person name="Rothfels C.J."/>
            <person name="Schneider L."/>
            <person name="Shu S."/>
            <person name="Stevenson D.W."/>
            <person name="Thummler F."/>
            <person name="Tillich M."/>
            <person name="Villarreal Aguilar J.C."/>
            <person name="Widiez T."/>
            <person name="Wong G.K."/>
            <person name="Wymore A."/>
            <person name="Zhang Y."/>
            <person name="Zimmer A.D."/>
            <person name="Quatrano R.S."/>
            <person name="Mayer K.F.X."/>
            <person name="Goodstein D."/>
            <person name="Casacuberta J.M."/>
            <person name="Vandepoele K."/>
            <person name="Reski R."/>
            <person name="Cuming A.C."/>
            <person name="Tuskan G.A."/>
            <person name="Maumus F."/>
            <person name="Salse J."/>
            <person name="Schmutz J."/>
            <person name="Rensing S.A."/>
        </authorList>
    </citation>
    <scope>NUCLEOTIDE SEQUENCE [LARGE SCALE GENOMIC DNA]</scope>
    <source>
        <strain evidence="4 5">cv. Gransden 2004</strain>
    </source>
</reference>
<evidence type="ECO:0000313" key="4">
    <source>
        <dbReference type="EnsemblPlants" id="Pp3c6_19000V3.1"/>
    </source>
</evidence>
<dbReference type="Gramene" id="Pp3c6_19000V3.1">
    <property type="protein sequence ID" value="Pp3c6_19000V3.1"/>
    <property type="gene ID" value="Pp3c6_19000"/>
</dbReference>
<dbReference type="InterPro" id="IPR045865">
    <property type="entry name" value="ACT-like_dom_sf"/>
</dbReference>
<dbReference type="RefSeq" id="XP_024378080.1">
    <property type="nucleotide sequence ID" value="XM_024522312.2"/>
</dbReference>
<dbReference type="Pfam" id="PF24914">
    <property type="entry name" value="ACR10_N"/>
    <property type="match status" value="1"/>
</dbReference>
<reference evidence="4" key="3">
    <citation type="submission" date="2020-12" db="UniProtKB">
        <authorList>
            <consortium name="EnsemblPlants"/>
        </authorList>
    </citation>
    <scope>IDENTIFICATION</scope>
</reference>
<name>A0A2K1KG88_PHYPA</name>
<dbReference type="EMBL" id="ABEU02000006">
    <property type="protein sequence ID" value="PNR52791.1"/>
    <property type="molecule type" value="Genomic_DNA"/>
</dbReference>
<dbReference type="InterPro" id="IPR056805">
    <property type="entry name" value="ACT_ACR9/10_C"/>
</dbReference>
<dbReference type="EnsemblPlants" id="Pp3c6_19000V3.1">
    <property type="protein sequence ID" value="Pp3c6_19000V3.1"/>
    <property type="gene ID" value="Pp3c6_19000"/>
</dbReference>
<evidence type="ECO:0000313" key="3">
    <source>
        <dbReference type="EMBL" id="PNR52791.1"/>
    </source>
</evidence>
<dbReference type="InterPro" id="IPR056816">
    <property type="entry name" value="ACR2/9/10_N"/>
</dbReference>
<reference evidence="3 5" key="1">
    <citation type="journal article" date="2008" name="Science">
        <title>The Physcomitrella genome reveals evolutionary insights into the conquest of land by plants.</title>
        <authorList>
            <person name="Rensing S."/>
            <person name="Lang D."/>
            <person name="Zimmer A."/>
            <person name="Terry A."/>
            <person name="Salamov A."/>
            <person name="Shapiro H."/>
            <person name="Nishiyama T."/>
            <person name="Perroud P.-F."/>
            <person name="Lindquist E."/>
            <person name="Kamisugi Y."/>
            <person name="Tanahashi T."/>
            <person name="Sakakibara K."/>
            <person name="Fujita T."/>
            <person name="Oishi K."/>
            <person name="Shin-I T."/>
            <person name="Kuroki Y."/>
            <person name="Toyoda A."/>
            <person name="Suzuki Y."/>
            <person name="Hashimoto A."/>
            <person name="Yamaguchi K."/>
            <person name="Sugano A."/>
            <person name="Kohara Y."/>
            <person name="Fujiyama A."/>
            <person name="Anterola A."/>
            <person name="Aoki S."/>
            <person name="Ashton N."/>
            <person name="Barbazuk W.B."/>
            <person name="Barker E."/>
            <person name="Bennetzen J."/>
            <person name="Bezanilla M."/>
            <person name="Blankenship R."/>
            <person name="Cho S.H."/>
            <person name="Dutcher S."/>
            <person name="Estelle M."/>
            <person name="Fawcett J.A."/>
            <person name="Gundlach H."/>
            <person name="Hanada K."/>
            <person name="Heyl A."/>
            <person name="Hicks K.A."/>
            <person name="Hugh J."/>
            <person name="Lohr M."/>
            <person name="Mayer K."/>
            <person name="Melkozernov A."/>
            <person name="Murata T."/>
            <person name="Nelson D."/>
            <person name="Pils B."/>
            <person name="Prigge M."/>
            <person name="Reiss B."/>
            <person name="Renner T."/>
            <person name="Rombauts S."/>
            <person name="Rushton P."/>
            <person name="Sanderfoot A."/>
            <person name="Schween G."/>
            <person name="Shiu S.-H."/>
            <person name="Stueber K."/>
            <person name="Theodoulou F.L."/>
            <person name="Tu H."/>
            <person name="Van de Peer Y."/>
            <person name="Verrier P.J."/>
            <person name="Waters E."/>
            <person name="Wood A."/>
            <person name="Yang L."/>
            <person name="Cove D."/>
            <person name="Cuming A."/>
            <person name="Hasebe M."/>
            <person name="Lucas S."/>
            <person name="Mishler D.B."/>
            <person name="Reski R."/>
            <person name="Grigoriev I."/>
            <person name="Quatrano R.S."/>
            <person name="Boore J.L."/>
        </authorList>
    </citation>
    <scope>NUCLEOTIDE SEQUENCE [LARGE SCALE GENOMIC DNA]</scope>
    <source>
        <strain evidence="4 5">cv. Gransden 2004</strain>
    </source>
</reference>